<dbReference type="OrthoDB" id="9800334at2"/>
<evidence type="ECO:0000313" key="2">
    <source>
        <dbReference type="EMBL" id="RRD03217.1"/>
    </source>
</evidence>
<dbReference type="Gene3D" id="1.10.1660.10">
    <property type="match status" value="1"/>
</dbReference>
<dbReference type="InterPro" id="IPR000551">
    <property type="entry name" value="MerR-type_HTH_dom"/>
</dbReference>
<evidence type="ECO:0000313" key="3">
    <source>
        <dbReference type="Proteomes" id="UP000280819"/>
    </source>
</evidence>
<name>A0A3P1T145_9ACTN</name>
<dbReference type="Pfam" id="PF13411">
    <property type="entry name" value="MerR_1"/>
    <property type="match status" value="1"/>
</dbReference>
<comment type="caution">
    <text evidence="2">The sequence shown here is derived from an EMBL/GenBank/DDBJ whole genome shotgun (WGS) entry which is preliminary data.</text>
</comment>
<accession>A0A3P1T145</accession>
<organism evidence="2 3">
    <name type="scientific">Arachnia propionica</name>
    <dbReference type="NCBI Taxonomy" id="1750"/>
    <lineage>
        <taxon>Bacteria</taxon>
        <taxon>Bacillati</taxon>
        <taxon>Actinomycetota</taxon>
        <taxon>Actinomycetes</taxon>
        <taxon>Propionibacteriales</taxon>
        <taxon>Propionibacteriaceae</taxon>
        <taxon>Arachnia</taxon>
    </lineage>
</organism>
<gene>
    <name evidence="2" type="ORF">EII34_15025</name>
</gene>
<reference evidence="2 3" key="1">
    <citation type="submission" date="2018-11" db="EMBL/GenBank/DDBJ databases">
        <title>Genomes From Bacteria Associated with the Canine Oral Cavity: a Test Case for Automated Genome-Based Taxonomic Assignment.</title>
        <authorList>
            <person name="Coil D.A."/>
            <person name="Jospin G."/>
            <person name="Darling A.E."/>
            <person name="Wallis C."/>
            <person name="Davis I.J."/>
            <person name="Harris S."/>
            <person name="Eisen J.A."/>
            <person name="Holcombe L.J."/>
            <person name="O'Flynn C."/>
        </authorList>
    </citation>
    <scope>NUCLEOTIDE SEQUENCE [LARGE SCALE GENOMIC DNA]</scope>
    <source>
        <strain evidence="2 3">OH887_COT-365</strain>
    </source>
</reference>
<dbReference type="InterPro" id="IPR009061">
    <property type="entry name" value="DNA-bd_dom_put_sf"/>
</dbReference>
<proteinExistence type="predicted"/>
<dbReference type="AlphaFoldDB" id="A0A3P1T145"/>
<feature type="domain" description="HTH merR-type" evidence="1">
    <location>
        <begin position="190"/>
        <end position="242"/>
    </location>
</feature>
<evidence type="ECO:0000259" key="1">
    <source>
        <dbReference type="Pfam" id="PF13411"/>
    </source>
</evidence>
<dbReference type="GO" id="GO:0006355">
    <property type="term" value="P:regulation of DNA-templated transcription"/>
    <property type="evidence" value="ECO:0007669"/>
    <property type="project" value="InterPro"/>
</dbReference>
<dbReference type="EMBL" id="RQZG01000025">
    <property type="protein sequence ID" value="RRD03217.1"/>
    <property type="molecule type" value="Genomic_DNA"/>
</dbReference>
<sequence>MTHTVDVEQALGELPELCALLPDALTSGPDPWGGGRTGASSGTPLRLDVLQLLDTRDTTGWLDGMEFCDPDGVGVLPFLWGWCRDLASDLFDTCPGEVKELPEQPTLTAVTDWLTQHLPLIRGTAQWPEFEWGVLRVHRQVRAAVRHLKEPSPAVPCPRCGTGPLEAPAPDEPLWVCRPCGHEVTIQAVTLRQASRLVDVPERTLRDWASRPGLLSPVAEGPRRRLFDLGQIRRLAAERKLRAML</sequence>
<dbReference type="SUPFAM" id="SSF46955">
    <property type="entry name" value="Putative DNA-binding domain"/>
    <property type="match status" value="1"/>
</dbReference>
<dbReference type="Proteomes" id="UP000280819">
    <property type="component" value="Unassembled WGS sequence"/>
</dbReference>
<dbReference type="RefSeq" id="WP_124845985.1">
    <property type="nucleotide sequence ID" value="NZ_RQZG01000025.1"/>
</dbReference>
<protein>
    <submittedName>
        <fullName evidence="2">MerR family transcriptional regulator</fullName>
    </submittedName>
</protein>
<dbReference type="GO" id="GO:0003677">
    <property type="term" value="F:DNA binding"/>
    <property type="evidence" value="ECO:0007669"/>
    <property type="project" value="InterPro"/>
</dbReference>